<sequence>MSATTVNSFLRSSKLPLIYNSRNTWILRRVFTPEPTLDGFIQKNPNTLQEFQKYETVEYRTNKPAPPVKIILTCDVEGVGHQFDIVDVSSKAARTNLLLSKKAVYASPFDLKYYSEMKEKMAEELSSRIRIPFEFKQMGRELQKTLIPIKVSLNNAWVVNKTTIRSSLRQKGIFVPLDSLHLCQPEISGPSFDLEAKIVRFYIVISKQYIVPMLGRITHISVDEAKQIISPAFSSVPSDDDLRKHGLRPEFPIFSRVPEFDENYPVVEFMKDNAPSKPS</sequence>
<evidence type="ECO:0000259" key="6">
    <source>
        <dbReference type="Pfam" id="PF01281"/>
    </source>
</evidence>
<evidence type="ECO:0000256" key="3">
    <source>
        <dbReference type="ARBA" id="ARBA00023274"/>
    </source>
</evidence>
<dbReference type="InterPro" id="IPR036935">
    <property type="entry name" value="Ribosomal_bL9_N_sf"/>
</dbReference>
<dbReference type="InterPro" id="IPR020070">
    <property type="entry name" value="Ribosomal_bL9_N"/>
</dbReference>
<feature type="domain" description="Ribosomal protein L9" evidence="6">
    <location>
        <begin position="68"/>
        <end position="113"/>
    </location>
</feature>
<dbReference type="InterPro" id="IPR009027">
    <property type="entry name" value="Ribosomal_bL9/RNase_H1_N"/>
</dbReference>
<accession>A0A8S1GM26</accession>
<dbReference type="Pfam" id="PF01281">
    <property type="entry name" value="Ribosomal_L9_N"/>
    <property type="match status" value="1"/>
</dbReference>
<dbReference type="Proteomes" id="UP000835052">
    <property type="component" value="Unassembled WGS sequence"/>
</dbReference>
<keyword evidence="2" id="KW-0689">Ribosomal protein</keyword>
<protein>
    <recommendedName>
        <fullName evidence="4">Large ribosomal subunit protein bL9m</fullName>
    </recommendedName>
    <alternativeName>
        <fullName evidence="5">39S ribosomal protein L9, mitochondrial</fullName>
    </alternativeName>
</protein>
<dbReference type="InterPro" id="IPR000244">
    <property type="entry name" value="Ribosomal_bL9"/>
</dbReference>
<keyword evidence="3" id="KW-0687">Ribonucleoprotein</keyword>
<dbReference type="GO" id="GO:0006412">
    <property type="term" value="P:translation"/>
    <property type="evidence" value="ECO:0007669"/>
    <property type="project" value="InterPro"/>
</dbReference>
<evidence type="ECO:0000256" key="1">
    <source>
        <dbReference type="ARBA" id="ARBA00010605"/>
    </source>
</evidence>
<comment type="similarity">
    <text evidence="1">Belongs to the bacterial ribosomal protein bL9 family.</text>
</comment>
<evidence type="ECO:0000256" key="5">
    <source>
        <dbReference type="ARBA" id="ARBA00035381"/>
    </source>
</evidence>
<proteinExistence type="inferred from homology"/>
<dbReference type="OrthoDB" id="5555409at2759"/>
<evidence type="ECO:0000313" key="8">
    <source>
        <dbReference type="Proteomes" id="UP000835052"/>
    </source>
</evidence>
<dbReference type="SUPFAM" id="SSF55658">
    <property type="entry name" value="L9 N-domain-like"/>
    <property type="match status" value="1"/>
</dbReference>
<reference evidence="7" key="1">
    <citation type="submission" date="2020-10" db="EMBL/GenBank/DDBJ databases">
        <authorList>
            <person name="Kikuchi T."/>
        </authorList>
    </citation>
    <scope>NUCLEOTIDE SEQUENCE</scope>
    <source>
        <strain evidence="7">NKZ352</strain>
    </source>
</reference>
<keyword evidence="8" id="KW-1185">Reference proteome</keyword>
<evidence type="ECO:0000256" key="4">
    <source>
        <dbReference type="ARBA" id="ARBA00035194"/>
    </source>
</evidence>
<dbReference type="PANTHER" id="PTHR21368">
    <property type="entry name" value="50S RIBOSOMAL PROTEIN L9"/>
    <property type="match status" value="1"/>
</dbReference>
<dbReference type="GO" id="GO:0003735">
    <property type="term" value="F:structural constituent of ribosome"/>
    <property type="evidence" value="ECO:0007669"/>
    <property type="project" value="InterPro"/>
</dbReference>
<dbReference type="AlphaFoldDB" id="A0A8S1GM26"/>
<dbReference type="Gene3D" id="3.40.5.10">
    <property type="entry name" value="Ribosomal protein L9, N-terminal domain"/>
    <property type="match status" value="1"/>
</dbReference>
<dbReference type="GO" id="GO:0005840">
    <property type="term" value="C:ribosome"/>
    <property type="evidence" value="ECO:0007669"/>
    <property type="project" value="UniProtKB-KW"/>
</dbReference>
<organism evidence="7 8">
    <name type="scientific">Caenorhabditis auriculariae</name>
    <dbReference type="NCBI Taxonomy" id="2777116"/>
    <lineage>
        <taxon>Eukaryota</taxon>
        <taxon>Metazoa</taxon>
        <taxon>Ecdysozoa</taxon>
        <taxon>Nematoda</taxon>
        <taxon>Chromadorea</taxon>
        <taxon>Rhabditida</taxon>
        <taxon>Rhabditina</taxon>
        <taxon>Rhabditomorpha</taxon>
        <taxon>Rhabditoidea</taxon>
        <taxon>Rhabditidae</taxon>
        <taxon>Peloderinae</taxon>
        <taxon>Caenorhabditis</taxon>
    </lineage>
</organism>
<gene>
    <name evidence="7" type="ORF">CAUJ_LOCUS63</name>
</gene>
<dbReference type="GO" id="GO:1990904">
    <property type="term" value="C:ribonucleoprotein complex"/>
    <property type="evidence" value="ECO:0007669"/>
    <property type="project" value="UniProtKB-KW"/>
</dbReference>
<name>A0A8S1GM26_9PELO</name>
<comment type="caution">
    <text evidence="7">The sequence shown here is derived from an EMBL/GenBank/DDBJ whole genome shotgun (WGS) entry which is preliminary data.</text>
</comment>
<evidence type="ECO:0000313" key="7">
    <source>
        <dbReference type="EMBL" id="CAD6184144.1"/>
    </source>
</evidence>
<evidence type="ECO:0000256" key="2">
    <source>
        <dbReference type="ARBA" id="ARBA00022980"/>
    </source>
</evidence>
<dbReference type="EMBL" id="CAJGYM010000001">
    <property type="protein sequence ID" value="CAD6184144.1"/>
    <property type="molecule type" value="Genomic_DNA"/>
</dbReference>